<reference evidence="1" key="1">
    <citation type="submission" date="2021-01" db="EMBL/GenBank/DDBJ databases">
        <authorList>
            <person name="Corre E."/>
            <person name="Pelletier E."/>
            <person name="Niang G."/>
            <person name="Scheremetjew M."/>
            <person name="Finn R."/>
            <person name="Kale V."/>
            <person name="Holt S."/>
            <person name="Cochrane G."/>
            <person name="Meng A."/>
            <person name="Brown T."/>
            <person name="Cohen L."/>
        </authorList>
    </citation>
    <scope>NUCLEOTIDE SEQUENCE</scope>
    <source>
        <strain evidence="1">UTEX LB 985</strain>
    </source>
</reference>
<evidence type="ECO:0000313" key="1">
    <source>
        <dbReference type="EMBL" id="CAD9388753.1"/>
    </source>
</evidence>
<name>A0A7S2B7T0_9EUKA</name>
<dbReference type="EMBL" id="HBGU01000328">
    <property type="protein sequence ID" value="CAD9388753.1"/>
    <property type="molecule type" value="Transcribed_RNA"/>
</dbReference>
<protein>
    <submittedName>
        <fullName evidence="1">Uncharacterized protein</fullName>
    </submittedName>
</protein>
<proteinExistence type="predicted"/>
<gene>
    <name evidence="1" type="ORF">CBRE1094_LOCUS184</name>
</gene>
<accession>A0A7S2B7T0</accession>
<dbReference type="AlphaFoldDB" id="A0A7S2B7T0"/>
<sequence length="122" mass="13399">MGAMGAAVRGRARRQEQLAELLHFQLIRGAPTGQSAAWCTRVEIRPCGRAATAVVWEAVKLDPNVDIVLNKAVCSCWAQLLHTLKALRGPRVSLAGSSRSPHRIRTCRLACARCTLLKQRFP</sequence>
<organism evidence="1">
    <name type="scientific">Haptolina brevifila</name>
    <dbReference type="NCBI Taxonomy" id="156173"/>
    <lineage>
        <taxon>Eukaryota</taxon>
        <taxon>Haptista</taxon>
        <taxon>Haptophyta</taxon>
        <taxon>Prymnesiophyceae</taxon>
        <taxon>Prymnesiales</taxon>
        <taxon>Prymnesiaceae</taxon>
        <taxon>Haptolina</taxon>
    </lineage>
</organism>